<feature type="transmembrane region" description="Helical" evidence="1">
    <location>
        <begin position="129"/>
        <end position="147"/>
    </location>
</feature>
<comment type="caution">
    <text evidence="2">The sequence shown here is derived from an EMBL/GenBank/DDBJ whole genome shotgun (WGS) entry which is preliminary data.</text>
</comment>
<dbReference type="InterPro" id="IPR013901">
    <property type="entry name" value="Anthrone_oxy"/>
</dbReference>
<feature type="transmembrane region" description="Helical" evidence="1">
    <location>
        <begin position="7"/>
        <end position="30"/>
    </location>
</feature>
<keyword evidence="1" id="KW-0472">Membrane</keyword>
<dbReference type="OrthoDB" id="5506870at2"/>
<dbReference type="Proteomes" id="UP000294498">
    <property type="component" value="Unassembled WGS sequence"/>
</dbReference>
<organism evidence="2 3">
    <name type="scientific">Dinghuibacter silviterrae</name>
    <dbReference type="NCBI Taxonomy" id="1539049"/>
    <lineage>
        <taxon>Bacteria</taxon>
        <taxon>Pseudomonadati</taxon>
        <taxon>Bacteroidota</taxon>
        <taxon>Chitinophagia</taxon>
        <taxon>Chitinophagales</taxon>
        <taxon>Chitinophagaceae</taxon>
        <taxon>Dinghuibacter</taxon>
    </lineage>
</organism>
<keyword evidence="3" id="KW-1185">Reference proteome</keyword>
<feature type="transmembrane region" description="Helical" evidence="1">
    <location>
        <begin position="82"/>
        <end position="102"/>
    </location>
</feature>
<reference evidence="2 3" key="1">
    <citation type="submission" date="2019-03" db="EMBL/GenBank/DDBJ databases">
        <title>Genomic Encyclopedia of Type Strains, Phase IV (KMG-IV): sequencing the most valuable type-strain genomes for metagenomic binning, comparative biology and taxonomic classification.</title>
        <authorList>
            <person name="Goeker M."/>
        </authorList>
    </citation>
    <scope>NUCLEOTIDE SEQUENCE [LARGE SCALE GENOMIC DNA]</scope>
    <source>
        <strain evidence="2 3">DSM 100059</strain>
    </source>
</reference>
<dbReference type="RefSeq" id="WP_133997740.1">
    <property type="nucleotide sequence ID" value="NZ_SODV01000002.1"/>
</dbReference>
<protein>
    <submittedName>
        <fullName evidence="2">Uncharacterized protein DUF1772</fullName>
    </submittedName>
</protein>
<name>A0A4R8DIF3_9BACT</name>
<proteinExistence type="predicted"/>
<feature type="transmembrane region" description="Helical" evidence="1">
    <location>
        <begin position="50"/>
        <end position="70"/>
    </location>
</feature>
<dbReference type="AlphaFoldDB" id="A0A4R8DIF3"/>
<sequence>MKNILIGFSFFTASIYMGVMWALHFFWYPSWQYLNLGSVQDAFVGPTSRATSFFTILVPIMMVCCIILIITEWKKPTAWTTWVMTAGILGATLVGQLLIIPINKTVAAGVADQQTLTTLLERWMMLNNVRMAITTVMWLGCLFFCLVRKNNP</sequence>
<dbReference type="Pfam" id="PF08592">
    <property type="entry name" value="Anthrone_oxy"/>
    <property type="match status" value="1"/>
</dbReference>
<evidence type="ECO:0000313" key="3">
    <source>
        <dbReference type="Proteomes" id="UP000294498"/>
    </source>
</evidence>
<keyword evidence="1" id="KW-0812">Transmembrane</keyword>
<dbReference type="EMBL" id="SODV01000002">
    <property type="protein sequence ID" value="TDW96750.1"/>
    <property type="molecule type" value="Genomic_DNA"/>
</dbReference>
<keyword evidence="1" id="KW-1133">Transmembrane helix</keyword>
<gene>
    <name evidence="2" type="ORF">EDB95_4586</name>
</gene>
<evidence type="ECO:0000313" key="2">
    <source>
        <dbReference type="EMBL" id="TDW96750.1"/>
    </source>
</evidence>
<evidence type="ECO:0000256" key="1">
    <source>
        <dbReference type="SAM" id="Phobius"/>
    </source>
</evidence>
<accession>A0A4R8DIF3</accession>